<dbReference type="Gene3D" id="3.40.50.1000">
    <property type="entry name" value="HAD superfamily/HAD-like"/>
    <property type="match status" value="1"/>
</dbReference>
<dbReference type="GO" id="GO:0005829">
    <property type="term" value="C:cytosol"/>
    <property type="evidence" value="ECO:0007669"/>
    <property type="project" value="TreeGrafter"/>
</dbReference>
<evidence type="ECO:0000313" key="2">
    <source>
        <dbReference type="Proteomes" id="UP000037939"/>
    </source>
</evidence>
<dbReference type="InterPro" id="IPR006439">
    <property type="entry name" value="HAD-SF_hydro_IA"/>
</dbReference>
<dbReference type="RefSeq" id="WP_053938716.1">
    <property type="nucleotide sequence ID" value="NZ_LAQT01000015.1"/>
</dbReference>
<dbReference type="Proteomes" id="UP000037939">
    <property type="component" value="Unassembled WGS sequence"/>
</dbReference>
<dbReference type="OrthoDB" id="9782449at2"/>
<gene>
    <name evidence="1" type="primary">ppaX</name>
    <name evidence="1" type="ORF">WG78_15420</name>
</gene>
<proteinExistence type="predicted"/>
<dbReference type="Pfam" id="PF13419">
    <property type="entry name" value="HAD_2"/>
    <property type="match status" value="1"/>
</dbReference>
<dbReference type="GO" id="GO:0004427">
    <property type="term" value="F:inorganic diphosphate phosphatase activity"/>
    <property type="evidence" value="ECO:0007669"/>
    <property type="project" value="UniProtKB-EC"/>
</dbReference>
<dbReference type="InterPro" id="IPR050155">
    <property type="entry name" value="HAD-like_hydrolase_sf"/>
</dbReference>
<dbReference type="AlphaFoldDB" id="A0A0N0GMT5"/>
<dbReference type="PATRIC" id="fig|857265.3.peg.3170"/>
<comment type="caution">
    <text evidence="1">The sequence shown here is derived from an EMBL/GenBank/DDBJ whole genome shotgun (WGS) entry which is preliminary data.</text>
</comment>
<name>A0A0N0GMT5_9NEIS</name>
<reference evidence="1 2" key="1">
    <citation type="submission" date="2015-07" db="EMBL/GenBank/DDBJ databases">
        <title>Draft genome sequence of the Amantichitinum ursilacus IGB-41, a new chitin-degrading bacterium.</title>
        <authorList>
            <person name="Kirstahler P."/>
            <person name="Guenther M."/>
            <person name="Grumaz C."/>
            <person name="Rupp S."/>
            <person name="Zibek S."/>
            <person name="Sohn K."/>
        </authorList>
    </citation>
    <scope>NUCLEOTIDE SEQUENCE [LARGE SCALE GENOMIC DNA]</scope>
    <source>
        <strain evidence="1 2">IGB-41</strain>
    </source>
</reference>
<dbReference type="InterPro" id="IPR036412">
    <property type="entry name" value="HAD-like_sf"/>
</dbReference>
<dbReference type="STRING" id="857265.WG78_15420"/>
<accession>A0A0N0GMT5</accession>
<dbReference type="SFLD" id="SFLDG01129">
    <property type="entry name" value="C1.5:_HAD__Beta-PGM__Phosphata"/>
    <property type="match status" value="1"/>
</dbReference>
<dbReference type="InterPro" id="IPR023198">
    <property type="entry name" value="PGP-like_dom2"/>
</dbReference>
<dbReference type="EMBL" id="LAQT01000015">
    <property type="protein sequence ID" value="KPC51619.1"/>
    <property type="molecule type" value="Genomic_DNA"/>
</dbReference>
<organism evidence="1 2">
    <name type="scientific">Amantichitinum ursilacus</name>
    <dbReference type="NCBI Taxonomy" id="857265"/>
    <lineage>
        <taxon>Bacteria</taxon>
        <taxon>Pseudomonadati</taxon>
        <taxon>Pseudomonadota</taxon>
        <taxon>Betaproteobacteria</taxon>
        <taxon>Neisseriales</taxon>
        <taxon>Chitinibacteraceae</taxon>
        <taxon>Amantichitinum</taxon>
    </lineage>
</organism>
<dbReference type="EC" id="3.6.1.1" evidence="1"/>
<keyword evidence="2" id="KW-1185">Reference proteome</keyword>
<dbReference type="Gene3D" id="1.10.150.240">
    <property type="entry name" value="Putative phosphatase, domain 2"/>
    <property type="match status" value="1"/>
</dbReference>
<dbReference type="SUPFAM" id="SSF56784">
    <property type="entry name" value="HAD-like"/>
    <property type="match status" value="1"/>
</dbReference>
<dbReference type="SFLD" id="SFLDS00003">
    <property type="entry name" value="Haloacid_Dehalogenase"/>
    <property type="match status" value="1"/>
</dbReference>
<dbReference type="PANTHER" id="PTHR43434:SF24">
    <property type="entry name" value="HYDROLASE-RELATED"/>
    <property type="match status" value="1"/>
</dbReference>
<dbReference type="NCBIfam" id="TIGR01549">
    <property type="entry name" value="HAD-SF-IA-v1"/>
    <property type="match status" value="1"/>
</dbReference>
<dbReference type="GO" id="GO:0006281">
    <property type="term" value="P:DNA repair"/>
    <property type="evidence" value="ECO:0007669"/>
    <property type="project" value="TreeGrafter"/>
</dbReference>
<dbReference type="InterPro" id="IPR041492">
    <property type="entry name" value="HAD_2"/>
</dbReference>
<evidence type="ECO:0000313" key="1">
    <source>
        <dbReference type="EMBL" id="KPC51619.1"/>
    </source>
</evidence>
<dbReference type="PANTHER" id="PTHR43434">
    <property type="entry name" value="PHOSPHOGLYCOLATE PHOSPHATASE"/>
    <property type="match status" value="1"/>
</dbReference>
<dbReference type="GO" id="GO:0008967">
    <property type="term" value="F:phosphoglycolate phosphatase activity"/>
    <property type="evidence" value="ECO:0007669"/>
    <property type="project" value="TreeGrafter"/>
</dbReference>
<keyword evidence="1" id="KW-0378">Hydrolase</keyword>
<dbReference type="InterPro" id="IPR023214">
    <property type="entry name" value="HAD_sf"/>
</dbReference>
<sequence length="218" mass="23436">MPKRFDLLVFDWDGTLMDSTGTITSAIQYAFGDAGLDVPSKQEASYVIGYGLKEAMAYLAPHADDATITRIVEAYKHYYLARDQQQVLFEGVAEALPQFRAAGFMLAVATGKSRAGLDRVLKATGLGPMFEVTRTADEAFSKPHPAMLEYILDYTGVLPQRAVMIGDTTHDLELGANAGTASIALNCGAHAPAALTAAQPLAQFETFAELAQWILAEA</sequence>
<protein>
    <submittedName>
        <fullName evidence="1">Pyrophosphatase PpaX</fullName>
        <ecNumber evidence="1">3.6.1.1</ecNumber>
    </submittedName>
</protein>
<dbReference type="SFLD" id="SFLDG01135">
    <property type="entry name" value="C1.5.6:_HAD__Beta-PGM__Phospha"/>
    <property type="match status" value="1"/>
</dbReference>